<accession>A0A3E0IQG3</accession>
<dbReference type="RefSeq" id="WP_116094158.1">
    <property type="nucleotide sequence ID" value="NZ_QKXN01000094.1"/>
</dbReference>
<evidence type="ECO:0000256" key="4">
    <source>
        <dbReference type="PIRSR" id="PIRSR006806-1"/>
    </source>
</evidence>
<dbReference type="EMBL" id="QKXQ01000236">
    <property type="protein sequence ID" value="REH96838.1"/>
    <property type="molecule type" value="Genomic_DNA"/>
</dbReference>
<dbReference type="GO" id="GO:0035999">
    <property type="term" value="P:tetrahydrofolate interconversion"/>
    <property type="evidence" value="ECO:0007669"/>
    <property type="project" value="TreeGrafter"/>
</dbReference>
<evidence type="ECO:0000256" key="3">
    <source>
        <dbReference type="ARBA" id="ARBA00022840"/>
    </source>
</evidence>
<dbReference type="EC" id="6.3.3.2" evidence="5"/>
<name>A0A3E0IQG3_9STAP</name>
<organism evidence="6 7">
    <name type="scientific">Staphylococcus felis</name>
    <dbReference type="NCBI Taxonomy" id="46127"/>
    <lineage>
        <taxon>Bacteria</taxon>
        <taxon>Bacillati</taxon>
        <taxon>Bacillota</taxon>
        <taxon>Bacilli</taxon>
        <taxon>Bacillales</taxon>
        <taxon>Staphylococcaceae</taxon>
        <taxon>Staphylococcus</taxon>
    </lineage>
</organism>
<dbReference type="AlphaFoldDB" id="A0A3E0IQG3"/>
<dbReference type="PANTHER" id="PTHR23407">
    <property type="entry name" value="ATPASE INHIBITOR/5-FORMYLTETRAHYDROFOLATE CYCLO-LIGASE"/>
    <property type="match status" value="1"/>
</dbReference>
<dbReference type="GO" id="GO:0009396">
    <property type="term" value="P:folic acid-containing compound biosynthetic process"/>
    <property type="evidence" value="ECO:0007669"/>
    <property type="project" value="TreeGrafter"/>
</dbReference>
<evidence type="ECO:0000256" key="5">
    <source>
        <dbReference type="RuleBase" id="RU361279"/>
    </source>
</evidence>
<dbReference type="Proteomes" id="UP000256562">
    <property type="component" value="Unassembled WGS sequence"/>
</dbReference>
<dbReference type="PANTHER" id="PTHR23407:SF1">
    <property type="entry name" value="5-FORMYLTETRAHYDROFOLATE CYCLO-LIGASE"/>
    <property type="match status" value="1"/>
</dbReference>
<keyword evidence="6" id="KW-0436">Ligase</keyword>
<dbReference type="SUPFAM" id="SSF100950">
    <property type="entry name" value="NagB/RpiA/CoA transferase-like"/>
    <property type="match status" value="1"/>
</dbReference>
<evidence type="ECO:0000313" key="6">
    <source>
        <dbReference type="EMBL" id="REH96838.1"/>
    </source>
</evidence>
<proteinExistence type="inferred from homology"/>
<comment type="cofactor">
    <cofactor evidence="5">
        <name>Mg(2+)</name>
        <dbReference type="ChEBI" id="CHEBI:18420"/>
    </cofactor>
</comment>
<dbReference type="Pfam" id="PF01812">
    <property type="entry name" value="5-FTHF_cyc-lig"/>
    <property type="match status" value="1"/>
</dbReference>
<dbReference type="InterPro" id="IPR037171">
    <property type="entry name" value="NagB/RpiA_transferase-like"/>
</dbReference>
<evidence type="ECO:0000313" key="7">
    <source>
        <dbReference type="Proteomes" id="UP000256562"/>
    </source>
</evidence>
<keyword evidence="2 4" id="KW-0547">Nucleotide-binding</keyword>
<dbReference type="OrthoDB" id="9801938at2"/>
<gene>
    <name evidence="6" type="ORF">DOS83_05035</name>
</gene>
<reference evidence="6 7" key="1">
    <citation type="journal article" date="2018" name="Vet. Microbiol.">
        <title>Characterisation of Staphylococcus felis isolated from cats using whole genome sequencing.</title>
        <authorList>
            <person name="Worthing K."/>
            <person name="Pang S."/>
            <person name="Trott D.J."/>
            <person name="Abraham S."/>
            <person name="Coombs G.W."/>
            <person name="Jordan D."/>
            <person name="McIntyre L."/>
            <person name="Davies M.R."/>
            <person name="Norris J."/>
        </authorList>
    </citation>
    <scope>NUCLEOTIDE SEQUENCE [LARGE SCALE GENOMIC DNA]</scope>
    <source>
        <strain evidence="6 7">F9</strain>
    </source>
</reference>
<dbReference type="InterPro" id="IPR002698">
    <property type="entry name" value="FTHF_cligase"/>
</dbReference>
<keyword evidence="5" id="KW-0460">Magnesium</keyword>
<comment type="similarity">
    <text evidence="1 5">Belongs to the 5-formyltetrahydrofolate cyclo-ligase family.</text>
</comment>
<evidence type="ECO:0000256" key="2">
    <source>
        <dbReference type="ARBA" id="ARBA00022741"/>
    </source>
</evidence>
<sequence>MTKKEIRARKIHAMKTLDVRKKEKADQWLKKQVIAHEQFQKAHSIGIVLSMPHEVETDSIIECALDLHKSVYVPRTNYQHKTMNFQKLTSLNQIGVDEKGIRYVNQNSIINNHLDLVIVPGVAFSENGYRIGYGGGFFDRYLAAFKPETLSLLYDIQLCENLPIDEYDYPVSELIIATT</sequence>
<dbReference type="InterPro" id="IPR024185">
    <property type="entry name" value="FTHF_cligase-like_sf"/>
</dbReference>
<dbReference type="GO" id="GO:0046872">
    <property type="term" value="F:metal ion binding"/>
    <property type="evidence" value="ECO:0007669"/>
    <property type="project" value="UniProtKB-KW"/>
</dbReference>
<keyword evidence="5" id="KW-0479">Metal-binding</keyword>
<keyword evidence="3 4" id="KW-0067">ATP-binding</keyword>
<dbReference type="NCBIfam" id="TIGR02727">
    <property type="entry name" value="MTHFS_bact"/>
    <property type="match status" value="1"/>
</dbReference>
<evidence type="ECO:0000256" key="1">
    <source>
        <dbReference type="ARBA" id="ARBA00010638"/>
    </source>
</evidence>
<dbReference type="Gene3D" id="3.40.50.10420">
    <property type="entry name" value="NagB/RpiA/CoA transferase-like"/>
    <property type="match status" value="1"/>
</dbReference>
<feature type="binding site" evidence="4">
    <location>
        <position position="49"/>
    </location>
    <ligand>
        <name>substrate</name>
    </ligand>
</feature>
<dbReference type="GO" id="GO:0030272">
    <property type="term" value="F:5-formyltetrahydrofolate cyclo-ligase activity"/>
    <property type="evidence" value="ECO:0007669"/>
    <property type="project" value="UniProtKB-EC"/>
</dbReference>
<comment type="catalytic activity">
    <reaction evidence="5">
        <text>(6S)-5-formyl-5,6,7,8-tetrahydrofolate + ATP = (6R)-5,10-methenyltetrahydrofolate + ADP + phosphate</text>
        <dbReference type="Rhea" id="RHEA:10488"/>
        <dbReference type="ChEBI" id="CHEBI:30616"/>
        <dbReference type="ChEBI" id="CHEBI:43474"/>
        <dbReference type="ChEBI" id="CHEBI:57455"/>
        <dbReference type="ChEBI" id="CHEBI:57457"/>
        <dbReference type="ChEBI" id="CHEBI:456216"/>
        <dbReference type="EC" id="6.3.3.2"/>
    </reaction>
</comment>
<feature type="binding site" evidence="4">
    <location>
        <position position="54"/>
    </location>
    <ligand>
        <name>substrate</name>
    </ligand>
</feature>
<dbReference type="PIRSF" id="PIRSF006806">
    <property type="entry name" value="FTHF_cligase"/>
    <property type="match status" value="1"/>
</dbReference>
<protein>
    <recommendedName>
        <fullName evidence="5">5-formyltetrahydrofolate cyclo-ligase</fullName>
        <ecNumber evidence="5">6.3.3.2</ecNumber>
    </recommendedName>
</protein>
<comment type="caution">
    <text evidence="6">The sequence shown here is derived from an EMBL/GenBank/DDBJ whole genome shotgun (WGS) entry which is preliminary data.</text>
</comment>
<feature type="binding site" evidence="4">
    <location>
        <begin position="3"/>
        <end position="7"/>
    </location>
    <ligand>
        <name>ATP</name>
        <dbReference type="ChEBI" id="CHEBI:30616"/>
    </ligand>
</feature>
<dbReference type="GO" id="GO:0005524">
    <property type="term" value="F:ATP binding"/>
    <property type="evidence" value="ECO:0007669"/>
    <property type="project" value="UniProtKB-KW"/>
</dbReference>